<dbReference type="Proteomes" id="UP000215086">
    <property type="component" value="Chromosome"/>
</dbReference>
<accession>A0A286RFJ1</accession>
<dbReference type="KEGG" id="ttf:THTE_2132"/>
<keyword evidence="3" id="KW-1185">Reference proteome</keyword>
<reference evidence="2 3" key="1">
    <citation type="journal article" name="Front. Microbiol.">
        <title>Sugar Metabolism of the First Thermophilic Planctomycete Thermogutta terrifontis: Comparative Genomic and Transcriptomic Approaches.</title>
        <authorList>
            <person name="Elcheninov A.G."/>
            <person name="Menzel P."/>
            <person name="Gudbergsdottir S.R."/>
            <person name="Slesarev A.I."/>
            <person name="Kadnikov V.V."/>
            <person name="Krogh A."/>
            <person name="Bonch-Osmolovskaya E.A."/>
            <person name="Peng X."/>
            <person name="Kublanov I.V."/>
        </authorList>
    </citation>
    <scope>NUCLEOTIDE SEQUENCE [LARGE SCALE GENOMIC DNA]</scope>
    <source>
        <strain evidence="2 3">R1</strain>
    </source>
</reference>
<evidence type="ECO:0000256" key="1">
    <source>
        <dbReference type="SAM" id="MobiDB-lite"/>
    </source>
</evidence>
<protein>
    <submittedName>
        <fullName evidence="2">Uncharacterized protein</fullName>
    </submittedName>
</protein>
<gene>
    <name evidence="2" type="ORF">THTE_2132</name>
</gene>
<evidence type="ECO:0000313" key="2">
    <source>
        <dbReference type="EMBL" id="ASV74734.1"/>
    </source>
</evidence>
<name>A0A286RFJ1_9BACT</name>
<proteinExistence type="predicted"/>
<feature type="compositionally biased region" description="Basic residues" evidence="1">
    <location>
        <begin position="1"/>
        <end position="12"/>
    </location>
</feature>
<feature type="region of interest" description="Disordered" evidence="1">
    <location>
        <begin position="1"/>
        <end position="47"/>
    </location>
</feature>
<dbReference type="AlphaFoldDB" id="A0A286RFJ1"/>
<organism evidence="2 3">
    <name type="scientific">Thermogutta terrifontis</name>
    <dbReference type="NCBI Taxonomy" id="1331910"/>
    <lineage>
        <taxon>Bacteria</taxon>
        <taxon>Pseudomonadati</taxon>
        <taxon>Planctomycetota</taxon>
        <taxon>Planctomycetia</taxon>
        <taxon>Pirellulales</taxon>
        <taxon>Thermoguttaceae</taxon>
        <taxon>Thermogutta</taxon>
    </lineage>
</organism>
<evidence type="ECO:0000313" key="3">
    <source>
        <dbReference type="Proteomes" id="UP000215086"/>
    </source>
</evidence>
<dbReference type="EMBL" id="CP018477">
    <property type="protein sequence ID" value="ASV74734.1"/>
    <property type="molecule type" value="Genomic_DNA"/>
</dbReference>
<sequence>MEKASQGHRARLSRNPDLPFRSARKLSSTMKSTPLGANDSGLPASCNKIIPGRAGVQLL</sequence>